<protein>
    <recommendedName>
        <fullName evidence="1">Transposase IS200-like domain-containing protein</fullName>
    </recommendedName>
</protein>
<dbReference type="Pfam" id="PF01797">
    <property type="entry name" value="Y1_Tnp"/>
    <property type="match status" value="1"/>
</dbReference>
<keyword evidence="3" id="KW-1185">Reference proteome</keyword>
<dbReference type="PANTHER" id="PTHR33360">
    <property type="entry name" value="TRANSPOSASE FOR INSERTION SEQUENCE ELEMENT IS200"/>
    <property type="match status" value="1"/>
</dbReference>
<gene>
    <name evidence="2" type="ORF">DYBT9623_03576</name>
</gene>
<dbReference type="NCBIfam" id="NF033573">
    <property type="entry name" value="transpos_IS200"/>
    <property type="match status" value="1"/>
</dbReference>
<dbReference type="SUPFAM" id="SSF143422">
    <property type="entry name" value="Transposase IS200-like"/>
    <property type="match status" value="1"/>
</dbReference>
<dbReference type="PANTHER" id="PTHR33360:SF2">
    <property type="entry name" value="TRANSPOSASE FOR INSERTION SEQUENCE ELEMENT IS200"/>
    <property type="match status" value="1"/>
</dbReference>
<dbReference type="Gene3D" id="3.30.70.1290">
    <property type="entry name" value="Transposase IS200-like"/>
    <property type="match status" value="1"/>
</dbReference>
<dbReference type="EMBL" id="CAJRAU010000005">
    <property type="protein sequence ID" value="CAG5071577.1"/>
    <property type="molecule type" value="Genomic_DNA"/>
</dbReference>
<accession>A0ABN7REN6</accession>
<comment type="caution">
    <text evidence="2">The sequence shown here is derived from an EMBL/GenBank/DDBJ whole genome shotgun (WGS) entry which is preliminary data.</text>
</comment>
<evidence type="ECO:0000313" key="3">
    <source>
        <dbReference type="Proteomes" id="UP000679725"/>
    </source>
</evidence>
<dbReference type="Proteomes" id="UP000679725">
    <property type="component" value="Unassembled WGS sequence"/>
</dbReference>
<dbReference type="RefSeq" id="WP_229254727.1">
    <property type="nucleotide sequence ID" value="NZ_CAJRAU010000005.1"/>
</dbReference>
<evidence type="ECO:0000313" key="2">
    <source>
        <dbReference type="EMBL" id="CAG5071577.1"/>
    </source>
</evidence>
<evidence type="ECO:0000259" key="1">
    <source>
        <dbReference type="SMART" id="SM01321"/>
    </source>
</evidence>
<dbReference type="SMART" id="SM01321">
    <property type="entry name" value="Y1_Tnp"/>
    <property type="match status" value="1"/>
</dbReference>
<name>A0ABN7REN6_9BACT</name>
<sequence length="154" mass="18204">MSWTNIWVHVVFATKHRYPFLNDAIRLKVFFHMKQNAISKGIQVDFVNGYKDHAHCLISLGREQSLSKIVQQIKGESSCWINQNKLTKNKFVWQDDYWAASVSERHVERVRHYIINQEAHHATKTFKEEINAFAKKNNWPQVNWKDPSTEVDAH</sequence>
<proteinExistence type="predicted"/>
<dbReference type="InterPro" id="IPR002686">
    <property type="entry name" value="Transposase_17"/>
</dbReference>
<feature type="domain" description="Transposase IS200-like" evidence="1">
    <location>
        <begin position="3"/>
        <end position="117"/>
    </location>
</feature>
<reference evidence="2 3" key="1">
    <citation type="submission" date="2021-04" db="EMBL/GenBank/DDBJ databases">
        <authorList>
            <person name="Rodrigo-Torres L."/>
            <person name="Arahal R. D."/>
            <person name="Lucena T."/>
        </authorList>
    </citation>
    <scope>NUCLEOTIDE SEQUENCE [LARGE SCALE GENOMIC DNA]</scope>
    <source>
        <strain evidence="2 3">CECT 9623</strain>
    </source>
</reference>
<dbReference type="InterPro" id="IPR036515">
    <property type="entry name" value="Transposase_17_sf"/>
</dbReference>
<organism evidence="2 3">
    <name type="scientific">Dyadobacter linearis</name>
    <dbReference type="NCBI Taxonomy" id="2823330"/>
    <lineage>
        <taxon>Bacteria</taxon>
        <taxon>Pseudomonadati</taxon>
        <taxon>Bacteroidota</taxon>
        <taxon>Cytophagia</taxon>
        <taxon>Cytophagales</taxon>
        <taxon>Spirosomataceae</taxon>
        <taxon>Dyadobacter</taxon>
    </lineage>
</organism>